<feature type="compositionally biased region" description="Basic residues" evidence="1">
    <location>
        <begin position="73"/>
        <end position="82"/>
    </location>
</feature>
<sequence length="101" mass="11542">MALTLLNHFYWQIPEAKVPFMIADVVIVVAMRYVDKALTAERELQEIQQQQAQKTQKMNKEEKLAQKQEARHQQHKMAHTSKHGGGNGGAGKKQNFNIKSD</sequence>
<dbReference type="Proteomes" id="UP000291116">
    <property type="component" value="Unassembled WGS sequence"/>
</dbReference>
<dbReference type="AlphaFoldDB" id="A0A448ZCN1"/>
<feature type="compositionally biased region" description="Basic and acidic residues" evidence="1">
    <location>
        <begin position="58"/>
        <end position="72"/>
    </location>
</feature>
<organism evidence="2 3">
    <name type="scientific">Pseudo-nitzschia multistriata</name>
    <dbReference type="NCBI Taxonomy" id="183589"/>
    <lineage>
        <taxon>Eukaryota</taxon>
        <taxon>Sar</taxon>
        <taxon>Stramenopiles</taxon>
        <taxon>Ochrophyta</taxon>
        <taxon>Bacillariophyta</taxon>
        <taxon>Bacillariophyceae</taxon>
        <taxon>Bacillariophycidae</taxon>
        <taxon>Bacillariales</taxon>
        <taxon>Bacillariaceae</taxon>
        <taxon>Pseudo-nitzschia</taxon>
    </lineage>
</organism>
<dbReference type="OrthoDB" id="48726at2759"/>
<evidence type="ECO:0000256" key="1">
    <source>
        <dbReference type="SAM" id="MobiDB-lite"/>
    </source>
</evidence>
<evidence type="ECO:0000313" key="3">
    <source>
        <dbReference type="Proteomes" id="UP000291116"/>
    </source>
</evidence>
<proteinExistence type="predicted"/>
<keyword evidence="3" id="KW-1185">Reference proteome</keyword>
<evidence type="ECO:0000313" key="2">
    <source>
        <dbReference type="EMBL" id="VEU39744.1"/>
    </source>
</evidence>
<protein>
    <submittedName>
        <fullName evidence="2">Uncharacterized protein</fullName>
    </submittedName>
</protein>
<dbReference type="EMBL" id="CAACVS010000234">
    <property type="protein sequence ID" value="VEU39744.1"/>
    <property type="molecule type" value="Genomic_DNA"/>
</dbReference>
<feature type="region of interest" description="Disordered" evidence="1">
    <location>
        <begin position="49"/>
        <end position="101"/>
    </location>
</feature>
<name>A0A448ZCN1_9STRA</name>
<accession>A0A448ZCN1</accession>
<gene>
    <name evidence="2" type="ORF">PSNMU_V1.4_AUG-EV-PASAV3_0066090</name>
</gene>
<reference evidence="2 3" key="1">
    <citation type="submission" date="2019-01" db="EMBL/GenBank/DDBJ databases">
        <authorList>
            <person name="Ferrante I. M."/>
        </authorList>
    </citation>
    <scope>NUCLEOTIDE SEQUENCE [LARGE SCALE GENOMIC DNA]</scope>
    <source>
        <strain evidence="2 3">B856</strain>
    </source>
</reference>